<name>A0A418VJT3_RHOPL</name>
<dbReference type="GO" id="GO:0006565">
    <property type="term" value="P:L-serine catabolic process"/>
    <property type="evidence" value="ECO:0007669"/>
    <property type="project" value="TreeGrafter"/>
</dbReference>
<dbReference type="InterPro" id="IPR050147">
    <property type="entry name" value="Ser/Thr_Dehydratase"/>
</dbReference>
<evidence type="ECO:0000256" key="2">
    <source>
        <dbReference type="ARBA" id="ARBA00022898"/>
    </source>
</evidence>
<evidence type="ECO:0000313" key="5">
    <source>
        <dbReference type="EMBL" id="RJF76368.1"/>
    </source>
</evidence>
<evidence type="ECO:0000313" key="6">
    <source>
        <dbReference type="Proteomes" id="UP000285523"/>
    </source>
</evidence>
<dbReference type="EMBL" id="QYYD01000005">
    <property type="protein sequence ID" value="RJF76368.1"/>
    <property type="molecule type" value="Genomic_DNA"/>
</dbReference>
<comment type="cofactor">
    <cofactor evidence="1">
        <name>pyridoxal 5'-phosphate</name>
        <dbReference type="ChEBI" id="CHEBI:597326"/>
    </cofactor>
</comment>
<comment type="caution">
    <text evidence="5">The sequence shown here is derived from an EMBL/GenBank/DDBJ whole genome shotgun (WGS) entry which is preliminary data.</text>
</comment>
<dbReference type="GO" id="GO:0006567">
    <property type="term" value="P:L-threonine catabolic process"/>
    <property type="evidence" value="ECO:0007669"/>
    <property type="project" value="TreeGrafter"/>
</dbReference>
<evidence type="ECO:0000256" key="1">
    <source>
        <dbReference type="ARBA" id="ARBA00001933"/>
    </source>
</evidence>
<dbReference type="OrthoDB" id="9778118at2"/>
<feature type="domain" description="Tryptophan synthase beta chain-like PALP" evidence="4">
    <location>
        <begin position="75"/>
        <end position="380"/>
    </location>
</feature>
<dbReference type="GO" id="GO:0004794">
    <property type="term" value="F:threonine deaminase activity"/>
    <property type="evidence" value="ECO:0007669"/>
    <property type="project" value="TreeGrafter"/>
</dbReference>
<dbReference type="PANTHER" id="PTHR48078:SF6">
    <property type="entry name" value="L-THREONINE DEHYDRATASE CATABOLIC TDCB"/>
    <property type="match status" value="1"/>
</dbReference>
<accession>A0A418VJT3</accession>
<sequence length="420" mass="44781">MAKVKGLQCLRCDALYPADHYADDCPVCRPVVRSNLVVAYEQPIALRKPDAAGAKLSTGLWRYGDVLPVSEADAVSLGEGGSPLHHLRNAGDQLGLTQLYGKDESGNPTWSFKDRLACMAVSVAKQMGARTIVSSSSGNAGAAAAAYAAKAGIPCVVFTFGWAAGPMVTQMRACGAKVVSVPEKEDRWRFMEHAVRQYGWYPTSPFFGPAVGSNPYGIEGYKTLAYETVEQLGWRVPDWCILPVCYGDALIGMWRGFGEMLAAGWIDRMPKMVAAEVYGSIGQAIDNDLEAPPAMPKTFDTVSGSIGAVQGTFQALQIVRKSQGRAVTISNEDTMRWQQLLASREGRYLEPASAGGLVAVEHLAKAGVIKSDDVVVSLLTASGLKDPAVTAATQGDTLQVPSDMPTATRMLEAAGIFPII</sequence>
<proteinExistence type="predicted"/>
<dbReference type="GO" id="GO:0003941">
    <property type="term" value="F:L-serine ammonia-lyase activity"/>
    <property type="evidence" value="ECO:0007669"/>
    <property type="project" value="TreeGrafter"/>
</dbReference>
<dbReference type="Proteomes" id="UP000285523">
    <property type="component" value="Unassembled WGS sequence"/>
</dbReference>
<dbReference type="Gene3D" id="3.40.50.1100">
    <property type="match status" value="2"/>
</dbReference>
<dbReference type="RefSeq" id="WP_119855837.1">
    <property type="nucleotide sequence ID" value="NZ_QYYD01000005.1"/>
</dbReference>
<dbReference type="GO" id="GO:0009097">
    <property type="term" value="P:isoleucine biosynthetic process"/>
    <property type="evidence" value="ECO:0007669"/>
    <property type="project" value="TreeGrafter"/>
</dbReference>
<dbReference type="InterPro" id="IPR036052">
    <property type="entry name" value="TrpB-like_PALP_sf"/>
</dbReference>
<gene>
    <name evidence="5" type="ORF">D4Q52_07090</name>
</gene>
<dbReference type="Pfam" id="PF00291">
    <property type="entry name" value="PALP"/>
    <property type="match status" value="1"/>
</dbReference>
<evidence type="ECO:0000259" key="4">
    <source>
        <dbReference type="Pfam" id="PF00291"/>
    </source>
</evidence>
<organism evidence="5 6">
    <name type="scientific">Rhodopseudomonas palustris</name>
    <dbReference type="NCBI Taxonomy" id="1076"/>
    <lineage>
        <taxon>Bacteria</taxon>
        <taxon>Pseudomonadati</taxon>
        <taxon>Pseudomonadota</taxon>
        <taxon>Alphaproteobacteria</taxon>
        <taxon>Hyphomicrobiales</taxon>
        <taxon>Nitrobacteraceae</taxon>
        <taxon>Rhodopseudomonas</taxon>
    </lineage>
</organism>
<dbReference type="PANTHER" id="PTHR48078">
    <property type="entry name" value="THREONINE DEHYDRATASE, MITOCHONDRIAL-RELATED"/>
    <property type="match status" value="1"/>
</dbReference>
<evidence type="ECO:0000256" key="3">
    <source>
        <dbReference type="ARBA" id="ARBA00023239"/>
    </source>
</evidence>
<dbReference type="AlphaFoldDB" id="A0A418VJT3"/>
<protein>
    <submittedName>
        <fullName evidence="5">Pyridoxal-phosphate dependent enzyme</fullName>
    </submittedName>
</protein>
<dbReference type="InterPro" id="IPR001926">
    <property type="entry name" value="TrpB-like_PALP"/>
</dbReference>
<keyword evidence="2" id="KW-0663">Pyridoxal phosphate</keyword>
<dbReference type="SUPFAM" id="SSF53686">
    <property type="entry name" value="Tryptophan synthase beta subunit-like PLP-dependent enzymes"/>
    <property type="match status" value="1"/>
</dbReference>
<keyword evidence="3" id="KW-0456">Lyase</keyword>
<reference evidence="5 6" key="1">
    <citation type="submission" date="2018-09" db="EMBL/GenBank/DDBJ databases">
        <title>Draft genome sequence of Rhodopseudomonas palustris 2.1.18.</title>
        <authorList>
            <person name="Robertson S.L."/>
            <person name="Meyer T.E."/>
            <person name="Kyndt J.A."/>
        </authorList>
    </citation>
    <scope>NUCLEOTIDE SEQUENCE [LARGE SCALE GENOMIC DNA]</scope>
    <source>
        <strain evidence="5 6">2.1.18</strain>
    </source>
</reference>